<sequence length="77" mass="8693">MNARHNLLIHVRNRSTSPTLNKLCFFRAEDCKGFHSKCPAHREDTNGCSPVRPSHLDHKLKGVHPFVAERGLLHQAG</sequence>
<evidence type="ECO:0000313" key="1">
    <source>
        <dbReference type="EMBL" id="KAJ6728301.1"/>
    </source>
</evidence>
<reference evidence="1" key="2">
    <citation type="journal article" date="2023" name="Int. J. Mol. Sci.">
        <title>De Novo Assembly and Annotation of 11 Diverse Shrub Willow (Salix) Genomes Reveals Novel Gene Organization in Sex-Linked Regions.</title>
        <authorList>
            <person name="Hyden B."/>
            <person name="Feng K."/>
            <person name="Yates T.B."/>
            <person name="Jawdy S."/>
            <person name="Cereghino C."/>
            <person name="Smart L.B."/>
            <person name="Muchero W."/>
        </authorList>
    </citation>
    <scope>NUCLEOTIDE SEQUENCE</scope>
    <source>
        <tissue evidence="1">Shoot tip</tissue>
    </source>
</reference>
<evidence type="ECO:0000313" key="2">
    <source>
        <dbReference type="Proteomes" id="UP001151752"/>
    </source>
</evidence>
<dbReference type="AlphaFoldDB" id="A0A9Q0UE17"/>
<dbReference type="EMBL" id="JAPFFM010000012">
    <property type="protein sequence ID" value="KAJ6728301.1"/>
    <property type="molecule type" value="Genomic_DNA"/>
</dbReference>
<keyword evidence="2" id="KW-1185">Reference proteome</keyword>
<reference evidence="1" key="1">
    <citation type="submission" date="2022-11" db="EMBL/GenBank/DDBJ databases">
        <authorList>
            <person name="Hyden B.L."/>
            <person name="Feng K."/>
            <person name="Yates T."/>
            <person name="Jawdy S."/>
            <person name="Smart L.B."/>
            <person name="Muchero W."/>
        </authorList>
    </citation>
    <scope>NUCLEOTIDE SEQUENCE</scope>
    <source>
        <tissue evidence="1">Shoot tip</tissue>
    </source>
</reference>
<organism evidence="1 2">
    <name type="scientific">Salix koriyanagi</name>
    <dbReference type="NCBI Taxonomy" id="2511006"/>
    <lineage>
        <taxon>Eukaryota</taxon>
        <taxon>Viridiplantae</taxon>
        <taxon>Streptophyta</taxon>
        <taxon>Embryophyta</taxon>
        <taxon>Tracheophyta</taxon>
        <taxon>Spermatophyta</taxon>
        <taxon>Magnoliopsida</taxon>
        <taxon>eudicotyledons</taxon>
        <taxon>Gunneridae</taxon>
        <taxon>Pentapetalae</taxon>
        <taxon>rosids</taxon>
        <taxon>fabids</taxon>
        <taxon>Malpighiales</taxon>
        <taxon>Salicaceae</taxon>
        <taxon>Saliceae</taxon>
        <taxon>Salix</taxon>
    </lineage>
</organism>
<comment type="caution">
    <text evidence="1">The sequence shown here is derived from an EMBL/GenBank/DDBJ whole genome shotgun (WGS) entry which is preliminary data.</text>
</comment>
<accession>A0A9Q0UE17</accession>
<proteinExistence type="predicted"/>
<name>A0A9Q0UE17_9ROSI</name>
<dbReference type="Proteomes" id="UP001151752">
    <property type="component" value="Chromosome 11"/>
</dbReference>
<protein>
    <submittedName>
        <fullName evidence="1">Uncharacterized protein</fullName>
    </submittedName>
</protein>
<gene>
    <name evidence="1" type="ORF">OIU74_006369</name>
</gene>